<name>A0A2N7WFW4_9BURK</name>
<dbReference type="InterPro" id="IPR011990">
    <property type="entry name" value="TPR-like_helical_dom_sf"/>
</dbReference>
<keyword evidence="3" id="KW-0677">Repeat</keyword>
<dbReference type="UniPathway" id="UPA00694"/>
<dbReference type="InterPro" id="IPR019734">
    <property type="entry name" value="TPR_rpt"/>
</dbReference>
<dbReference type="InterPro" id="IPR051012">
    <property type="entry name" value="CellSynth/LPSAsmb/PSIAsmb"/>
</dbReference>
<dbReference type="InterPro" id="IPR003921">
    <property type="entry name" value="Cell_synth_C"/>
</dbReference>
<comment type="pathway">
    <text evidence="1">Glycan metabolism; bacterial cellulose biosynthesis.</text>
</comment>
<sequence length="1295" mass="140159">MSRRTCRGSSTLVKFACVTAFAWAVGAKAGQPSASPDSPPSGKLRNAAAAQPTLTPKARLLATARLWAAKRRDDLALQAVQKALLIAPDDSELLSEAVRIDLRLGDARGAAVALGRLKTLEPNAETTLQLDDEYRAATNGREELATIRLLARSGHGEQATQRLRALFPHGAPPGALGAEYYQILSTTPAGYAQAVDGLRQRVASDSSDSAAALALVALLNQRSATRAEANRLAWALAERKDVDHTEAMNAWRSVLQSAGEDPAYLDAVHAYLTFEPDDDEFKDRAATLDAQRQARLKLERDPAYIAQQQGLRALSRGDVPAADALLSRATKVRGSDADAIGGLGLVRLREGRHDEARALFQRAAALAPDNRSKWDGLARTALVWGLIAKGREAAAAGHAQEAQQAAQRALEMDPGNAPAKQLLADALLAQRNWTAAEPLLRELLASRQLNVNAAESMQALLRETGRESQIPGLLDALSQRFRDPADRAGLAGLRADLLTREAQHLASAGKLGPAAEHYEKALRLAPDAPWTRFALARIYRELGLPQLGRAVMDDGLASANASSEMRYAAALYRSSIDDLAGAQTALAGIAPEARTEGMRALAGRLDAQQALQHARIAFASGDIDAADRALDEARAKGGDDPYITASIGALLIDEGQPDRGLALMRDWMSRHPRETDADVRLRYGDLLGSAERDEDLAAWLANVRREPDLTQQQTARLEDQSLRLALRQTDAALDEKDFAQARRRLAQVSPAGKRDKRYALELADVERAQGHFGAARAALAPVLERSPQDPDARLALARVLEDSGQREAALRIVREVLEAASPDDIDTRLSAARRLAALRRPQEAAQVADALQAAYPTRSDVTIESGRVAEALGDYDRAAALYRRSLAQERTAGVVARGPDGTPAQAALFDLEQRRDPEIETGWMPAFKAGDPGISDYHAQQVPIYAQVPYRYEGHLFVHLDAVHLDAGTLSLTNPPGYALQRFGTYSAFASLPDTTFVLHQHASGVAIGTGFVSDAWRFDIGTTPLGFPVHYLVGGVRYRFDAGPASFSVSASRRPETSSELSYAGLRDPWTNAVWGGVRRDGVDWHTGIDVGRVSFFSELGAGMLTGKHVASNEEVTLRAGFMAPVYEGRNMRVSTGLVGNAWHYTNNLRFYSYGQGGYYSPQRYFSLGVPIEWIGRRGGLTWDLTATVGMSYSYEKDSPFYPDGLPAAVQPAAQNLGNAIYPGGSSGIGFSYGLSGVVQYRFNPRWVAGLRVDIDHAHDYAPSSGMVYLRYSFDARKPDTSLSPRPVSLYSSY</sequence>
<evidence type="ECO:0000313" key="11">
    <source>
        <dbReference type="Proteomes" id="UP000235347"/>
    </source>
</evidence>
<dbReference type="Pfam" id="PF05420">
    <property type="entry name" value="BCSC_C"/>
    <property type="match status" value="1"/>
</dbReference>
<organism evidence="10 11">
    <name type="scientific">Trinickia soli</name>
    <dbReference type="NCBI Taxonomy" id="380675"/>
    <lineage>
        <taxon>Bacteria</taxon>
        <taxon>Pseudomonadati</taxon>
        <taxon>Pseudomonadota</taxon>
        <taxon>Betaproteobacteria</taxon>
        <taxon>Burkholderiales</taxon>
        <taxon>Burkholderiaceae</taxon>
        <taxon>Trinickia</taxon>
    </lineage>
</organism>
<feature type="chain" id="PRO_5014918551" evidence="8">
    <location>
        <begin position="30"/>
        <end position="1295"/>
    </location>
</feature>
<feature type="repeat" description="TPR" evidence="6">
    <location>
        <begin position="495"/>
        <end position="528"/>
    </location>
</feature>
<keyword evidence="2 8" id="KW-0732">Signal</keyword>
<dbReference type="RefSeq" id="WP_102607908.1">
    <property type="nucleotide sequence ID" value="NZ_CADIKD010000006.1"/>
</dbReference>
<evidence type="ECO:0000256" key="2">
    <source>
        <dbReference type="ARBA" id="ARBA00022729"/>
    </source>
</evidence>
<dbReference type="GO" id="GO:0006011">
    <property type="term" value="P:UDP-alpha-D-glucose metabolic process"/>
    <property type="evidence" value="ECO:0007669"/>
    <property type="project" value="InterPro"/>
</dbReference>
<gene>
    <name evidence="10" type="ORF">C0Z19_00930</name>
</gene>
<keyword evidence="11" id="KW-1185">Reference proteome</keyword>
<evidence type="ECO:0000313" key="10">
    <source>
        <dbReference type="EMBL" id="PMS28318.1"/>
    </source>
</evidence>
<dbReference type="PANTHER" id="PTHR45586">
    <property type="entry name" value="TPR REPEAT-CONTAINING PROTEIN PA4667"/>
    <property type="match status" value="1"/>
</dbReference>
<dbReference type="EMBL" id="PNYB01000001">
    <property type="protein sequence ID" value="PMS28318.1"/>
    <property type="molecule type" value="Genomic_DNA"/>
</dbReference>
<dbReference type="GO" id="GO:0019867">
    <property type="term" value="C:outer membrane"/>
    <property type="evidence" value="ECO:0007669"/>
    <property type="project" value="InterPro"/>
</dbReference>
<accession>A0A2N7WFW4</accession>
<dbReference type="Proteomes" id="UP000235347">
    <property type="component" value="Unassembled WGS sequence"/>
</dbReference>
<keyword evidence="5" id="KW-0135">Cellulose biosynthesis</keyword>
<reference evidence="10 11" key="1">
    <citation type="submission" date="2018-01" db="EMBL/GenBank/DDBJ databases">
        <title>Whole genome analyses suggest that Burkholderia sensu lato contains two further novel genera in the rhizoxinica-symbiotica group Mycetohabitans gen. nov., and Trinickia gen. nov.: implications for the evolution of diazotrophy and nodulation in the Burkholderiaceae.</title>
        <authorList>
            <person name="Estrada-de los Santos P."/>
            <person name="Palmer M."/>
            <person name="Chavez-Ramirez B."/>
            <person name="Beukes C."/>
            <person name="Steenkamp E.T."/>
            <person name="Hirsch A.M."/>
            <person name="Manyaka P."/>
            <person name="Maluk M."/>
            <person name="Lafos M."/>
            <person name="Crook M."/>
            <person name="Gross E."/>
            <person name="Simon M.F."/>
            <person name="Bueno dos Reis Junior F."/>
            <person name="Poole P.S."/>
            <person name="Venter S.N."/>
            <person name="James E.K."/>
        </authorList>
    </citation>
    <scope>NUCLEOTIDE SEQUENCE [LARGE SCALE GENOMIC DNA]</scope>
    <source>
        <strain evidence="10 11">GP25-8</strain>
    </source>
</reference>
<evidence type="ECO:0000256" key="8">
    <source>
        <dbReference type="SAM" id="SignalP"/>
    </source>
</evidence>
<evidence type="ECO:0000256" key="5">
    <source>
        <dbReference type="ARBA" id="ARBA00022916"/>
    </source>
</evidence>
<dbReference type="PROSITE" id="PS50005">
    <property type="entry name" value="TPR"/>
    <property type="match status" value="2"/>
</dbReference>
<feature type="repeat" description="TPR" evidence="6">
    <location>
        <begin position="337"/>
        <end position="370"/>
    </location>
</feature>
<evidence type="ECO:0000256" key="1">
    <source>
        <dbReference type="ARBA" id="ARBA00005186"/>
    </source>
</evidence>
<evidence type="ECO:0000259" key="9">
    <source>
        <dbReference type="Pfam" id="PF05420"/>
    </source>
</evidence>
<evidence type="ECO:0000256" key="7">
    <source>
        <dbReference type="SAM" id="MobiDB-lite"/>
    </source>
</evidence>
<dbReference type="Pfam" id="PF14559">
    <property type="entry name" value="TPR_19"/>
    <property type="match status" value="2"/>
</dbReference>
<dbReference type="GO" id="GO:0030244">
    <property type="term" value="P:cellulose biosynthetic process"/>
    <property type="evidence" value="ECO:0007669"/>
    <property type="project" value="UniProtKB-KW"/>
</dbReference>
<feature type="region of interest" description="Disordered" evidence="7">
    <location>
        <begin position="29"/>
        <end position="50"/>
    </location>
</feature>
<evidence type="ECO:0000256" key="3">
    <source>
        <dbReference type="ARBA" id="ARBA00022737"/>
    </source>
</evidence>
<proteinExistence type="predicted"/>
<dbReference type="SUPFAM" id="SSF48452">
    <property type="entry name" value="TPR-like"/>
    <property type="match status" value="2"/>
</dbReference>
<protein>
    <submittedName>
        <fullName evidence="10">Cellulose biosynthesis protein</fullName>
    </submittedName>
</protein>
<dbReference type="SMART" id="SM00028">
    <property type="entry name" value="TPR"/>
    <property type="match status" value="6"/>
</dbReference>
<dbReference type="PRINTS" id="PR01441">
    <property type="entry name" value="CELLSNTHASEC"/>
</dbReference>
<dbReference type="PANTHER" id="PTHR45586:SF1">
    <property type="entry name" value="LIPOPOLYSACCHARIDE ASSEMBLY PROTEIN B"/>
    <property type="match status" value="1"/>
</dbReference>
<dbReference type="Gene3D" id="1.25.40.10">
    <property type="entry name" value="Tetratricopeptide repeat domain"/>
    <property type="match status" value="4"/>
</dbReference>
<keyword evidence="4 6" id="KW-0802">TPR repeat</keyword>
<evidence type="ECO:0000256" key="6">
    <source>
        <dbReference type="PROSITE-ProRule" id="PRU00339"/>
    </source>
</evidence>
<dbReference type="InterPro" id="IPR008410">
    <property type="entry name" value="BCSC_C"/>
</dbReference>
<dbReference type="Pfam" id="PF13432">
    <property type="entry name" value="TPR_16"/>
    <property type="match status" value="2"/>
</dbReference>
<feature type="signal peptide" evidence="8">
    <location>
        <begin position="1"/>
        <end position="29"/>
    </location>
</feature>
<evidence type="ECO:0000256" key="4">
    <source>
        <dbReference type="ARBA" id="ARBA00022803"/>
    </source>
</evidence>
<comment type="caution">
    <text evidence="10">The sequence shown here is derived from an EMBL/GenBank/DDBJ whole genome shotgun (WGS) entry which is preliminary data.</text>
</comment>
<feature type="domain" description="Cellulose synthase operon C C-terminal" evidence="9">
    <location>
        <begin position="935"/>
        <end position="1276"/>
    </location>
</feature>